<dbReference type="WBParaSite" id="ACRNAN_scaffold6410.g15060.t1">
    <property type="protein sequence ID" value="ACRNAN_scaffold6410.g15060.t1"/>
    <property type="gene ID" value="ACRNAN_scaffold6410.g15060"/>
</dbReference>
<evidence type="ECO:0000256" key="9">
    <source>
        <dbReference type="RuleBase" id="RU366077"/>
    </source>
</evidence>
<accession>A0A914E956</accession>
<dbReference type="PANTHER" id="PTHR10942:SF44">
    <property type="entry name" value="LEISHMANOLYSIN-LIKE PEPTIDASE"/>
    <property type="match status" value="1"/>
</dbReference>
<dbReference type="Gene3D" id="3.90.132.10">
    <property type="entry name" value="Leishmanolysin , domain 2"/>
    <property type="match status" value="1"/>
</dbReference>
<dbReference type="Proteomes" id="UP000887540">
    <property type="component" value="Unplaced"/>
</dbReference>
<evidence type="ECO:0000313" key="10">
    <source>
        <dbReference type="Proteomes" id="UP000887540"/>
    </source>
</evidence>
<dbReference type="GO" id="GO:0006508">
    <property type="term" value="P:proteolysis"/>
    <property type="evidence" value="ECO:0007669"/>
    <property type="project" value="UniProtKB-KW"/>
</dbReference>
<keyword evidence="6 8" id="KW-0482">Metalloprotease</keyword>
<evidence type="ECO:0000256" key="2">
    <source>
        <dbReference type="ARBA" id="ARBA00022670"/>
    </source>
</evidence>
<comment type="similarity">
    <text evidence="1 9">Belongs to the peptidase M8 family.</text>
</comment>
<protein>
    <recommendedName>
        <fullName evidence="9">Leishmanolysin-like peptidase</fullName>
        <ecNumber evidence="9">3.4.24.-</ecNumber>
    </recommendedName>
</protein>
<name>A0A914E956_9BILA</name>
<evidence type="ECO:0000256" key="5">
    <source>
        <dbReference type="ARBA" id="ARBA00022833"/>
    </source>
</evidence>
<comment type="cofactor">
    <cofactor evidence="8 9">
        <name>Zn(2+)</name>
        <dbReference type="ChEBI" id="CHEBI:29105"/>
    </cofactor>
    <text evidence="8 9">Binds 1 zinc ion per subunit.</text>
</comment>
<evidence type="ECO:0000256" key="3">
    <source>
        <dbReference type="ARBA" id="ARBA00022723"/>
    </source>
</evidence>
<evidence type="ECO:0000313" key="11">
    <source>
        <dbReference type="WBParaSite" id="ACRNAN_scaffold6410.g15060.t1"/>
    </source>
</evidence>
<dbReference type="AlphaFoldDB" id="A0A914E956"/>
<evidence type="ECO:0000256" key="1">
    <source>
        <dbReference type="ARBA" id="ARBA00005860"/>
    </source>
</evidence>
<keyword evidence="3 8" id="KW-0479">Metal-binding</keyword>
<dbReference type="GO" id="GO:0007155">
    <property type="term" value="P:cell adhesion"/>
    <property type="evidence" value="ECO:0007669"/>
    <property type="project" value="InterPro"/>
</dbReference>
<evidence type="ECO:0000256" key="6">
    <source>
        <dbReference type="ARBA" id="ARBA00023049"/>
    </source>
</evidence>
<reference evidence="11" key="1">
    <citation type="submission" date="2022-11" db="UniProtKB">
        <authorList>
            <consortium name="WormBaseParasite"/>
        </authorList>
    </citation>
    <scope>IDENTIFICATION</scope>
</reference>
<dbReference type="Pfam" id="PF01457">
    <property type="entry name" value="Peptidase_M8"/>
    <property type="match status" value="1"/>
</dbReference>
<dbReference type="GO" id="GO:0046872">
    <property type="term" value="F:metal ion binding"/>
    <property type="evidence" value="ECO:0007669"/>
    <property type="project" value="UniProtKB-KW"/>
</dbReference>
<keyword evidence="10" id="KW-1185">Reference proteome</keyword>
<dbReference type="SUPFAM" id="SSF55486">
    <property type="entry name" value="Metalloproteases ('zincins'), catalytic domain"/>
    <property type="match status" value="1"/>
</dbReference>
<keyword evidence="2 9" id="KW-0645">Protease</keyword>
<evidence type="ECO:0000256" key="7">
    <source>
        <dbReference type="PIRSR" id="PIRSR601577-1"/>
    </source>
</evidence>
<dbReference type="GO" id="GO:0016020">
    <property type="term" value="C:membrane"/>
    <property type="evidence" value="ECO:0007669"/>
    <property type="project" value="InterPro"/>
</dbReference>
<keyword evidence="4 9" id="KW-0378">Hydrolase</keyword>
<keyword evidence="5 8" id="KW-0862">Zinc</keyword>
<feature type="binding site" evidence="8">
    <location>
        <position position="122"/>
    </location>
    <ligand>
        <name>Zn(2+)</name>
        <dbReference type="ChEBI" id="CHEBI:29105"/>
        <note>catalytic</note>
    </ligand>
</feature>
<evidence type="ECO:0000256" key="8">
    <source>
        <dbReference type="PIRSR" id="PIRSR601577-2"/>
    </source>
</evidence>
<proteinExistence type="inferred from homology"/>
<evidence type="ECO:0000256" key="4">
    <source>
        <dbReference type="ARBA" id="ARBA00022801"/>
    </source>
</evidence>
<feature type="binding site" evidence="8">
    <location>
        <position position="51"/>
    </location>
    <ligand>
        <name>Zn(2+)</name>
        <dbReference type="ChEBI" id="CHEBI:29105"/>
        <note>catalytic</note>
    </ligand>
</feature>
<dbReference type="GO" id="GO:0005737">
    <property type="term" value="C:cytoplasm"/>
    <property type="evidence" value="ECO:0007669"/>
    <property type="project" value="TreeGrafter"/>
</dbReference>
<dbReference type="EC" id="3.4.24.-" evidence="9"/>
<dbReference type="PANTHER" id="PTHR10942">
    <property type="entry name" value="LEISHMANOLYSIN-LIKE PEPTIDASE"/>
    <property type="match status" value="1"/>
</dbReference>
<dbReference type="InterPro" id="IPR001577">
    <property type="entry name" value="Peptidase_M8"/>
</dbReference>
<dbReference type="GO" id="GO:0004222">
    <property type="term" value="F:metalloendopeptidase activity"/>
    <property type="evidence" value="ECO:0007669"/>
    <property type="project" value="UniProtKB-UniRule"/>
</dbReference>
<feature type="binding site" evidence="8">
    <location>
        <position position="47"/>
    </location>
    <ligand>
        <name>Zn(2+)</name>
        <dbReference type="ChEBI" id="CHEBI:29105"/>
        <note>catalytic</note>
    </ligand>
</feature>
<organism evidence="10 11">
    <name type="scientific">Acrobeloides nanus</name>
    <dbReference type="NCBI Taxonomy" id="290746"/>
    <lineage>
        <taxon>Eukaryota</taxon>
        <taxon>Metazoa</taxon>
        <taxon>Ecdysozoa</taxon>
        <taxon>Nematoda</taxon>
        <taxon>Chromadorea</taxon>
        <taxon>Rhabditida</taxon>
        <taxon>Tylenchina</taxon>
        <taxon>Cephalobomorpha</taxon>
        <taxon>Cephaloboidea</taxon>
        <taxon>Cephalobidae</taxon>
        <taxon>Acrobeloides</taxon>
    </lineage>
</organism>
<sequence>MLAGASPCLLGNISRTVVERPLCGNLIICQSNGGWKRFKSTYDLFRHEILHALGFGTITSANPDDFGHTQIKEWKYANPLMPSDYLPTFHMDFAKRALNDIRSHFNCMNALGVEADDHMKTHLSEYVFGNELMTPFLSNGYNYFSLISAHILEDTFLGQVAWYKIDETIVGFEDRLYWYGRGWGCDFIEKSCFEYIQNQENPLPFCDEMALQAHLRGKLAQRICFSNGTNQLEVKVQCNFERILVRPTANWLTRPVTLESQFPALENVLNTIGYEVYGSAGLHRYCPFVKEILYDKVPLVPFGAIIVPCGPTPTSSSYNT</sequence>
<feature type="active site" evidence="7">
    <location>
        <position position="48"/>
    </location>
</feature>